<name>A0A8S5V390_9CAUD</name>
<protein>
    <submittedName>
        <fullName evidence="1">Uncharacterized protein</fullName>
    </submittedName>
</protein>
<proteinExistence type="predicted"/>
<organism evidence="1">
    <name type="scientific">Siphoviridae sp. ctt0c4</name>
    <dbReference type="NCBI Taxonomy" id="2825702"/>
    <lineage>
        <taxon>Viruses</taxon>
        <taxon>Duplodnaviria</taxon>
        <taxon>Heunggongvirae</taxon>
        <taxon>Uroviricota</taxon>
        <taxon>Caudoviricetes</taxon>
    </lineage>
</organism>
<reference evidence="1" key="1">
    <citation type="journal article" date="2021" name="Proc. Natl. Acad. Sci. U.S.A.">
        <title>A Catalog of Tens of Thousands of Viruses from Human Metagenomes Reveals Hidden Associations with Chronic Diseases.</title>
        <authorList>
            <person name="Tisza M.J."/>
            <person name="Buck C.B."/>
        </authorList>
    </citation>
    <scope>NUCLEOTIDE SEQUENCE</scope>
    <source>
        <strain evidence="1">Ctt0c4</strain>
    </source>
</reference>
<accession>A0A8S5V390</accession>
<dbReference type="EMBL" id="BK016188">
    <property type="protein sequence ID" value="DAG01156.1"/>
    <property type="molecule type" value="Genomic_DNA"/>
</dbReference>
<sequence length="56" mass="6298">MSNALIFFLPYPAVKPDTGVFSLMGVNTGFCPLANVNNLFKIWQNRKLAVYSHHQS</sequence>
<evidence type="ECO:0000313" key="1">
    <source>
        <dbReference type="EMBL" id="DAG01156.1"/>
    </source>
</evidence>